<proteinExistence type="predicted"/>
<gene>
    <name evidence="2" type="ORF">BpHYR1_030293</name>
</gene>
<organism evidence="2 3">
    <name type="scientific">Brachionus plicatilis</name>
    <name type="common">Marine rotifer</name>
    <name type="synonym">Brachionus muelleri</name>
    <dbReference type="NCBI Taxonomy" id="10195"/>
    <lineage>
        <taxon>Eukaryota</taxon>
        <taxon>Metazoa</taxon>
        <taxon>Spiralia</taxon>
        <taxon>Gnathifera</taxon>
        <taxon>Rotifera</taxon>
        <taxon>Eurotatoria</taxon>
        <taxon>Monogononta</taxon>
        <taxon>Pseudotrocha</taxon>
        <taxon>Ploima</taxon>
        <taxon>Brachionidae</taxon>
        <taxon>Brachionus</taxon>
    </lineage>
</organism>
<evidence type="ECO:0000256" key="1">
    <source>
        <dbReference type="SAM" id="Phobius"/>
    </source>
</evidence>
<keyword evidence="1" id="KW-0812">Transmembrane</keyword>
<dbReference type="AlphaFoldDB" id="A0A3M7QVA4"/>
<feature type="transmembrane region" description="Helical" evidence="1">
    <location>
        <begin position="40"/>
        <end position="63"/>
    </location>
</feature>
<keyword evidence="1" id="KW-1133">Transmembrane helix</keyword>
<feature type="non-terminal residue" evidence="2">
    <location>
        <position position="1"/>
    </location>
</feature>
<sequence length="220" mass="25342">RIGEELMLRQIERLDEALNVVKVMHSCMESTSYNTDKVNMARYVGIASLVYSLAIYFFGRWILRSSLWKKSYKFESIKSNSQELGSLTEGESRLIKKEDQLCFGEVKNLDSRVLFHTLNETDGDIVPLSDFNSQFYLLNKDQNQKKVSGKFGQSMKSKSFSEFGAIKNQDEQHTKISGLKRKVSRSDKSLVLIFNKSNLIFTIDKSDQKRKHLAGIELEF</sequence>
<name>A0A3M7QVA4_BRAPC</name>
<comment type="caution">
    <text evidence="2">The sequence shown here is derived from an EMBL/GenBank/DDBJ whole genome shotgun (WGS) entry which is preliminary data.</text>
</comment>
<keyword evidence="1" id="KW-0472">Membrane</keyword>
<dbReference type="EMBL" id="REGN01004987">
    <property type="protein sequence ID" value="RNA15300.1"/>
    <property type="molecule type" value="Genomic_DNA"/>
</dbReference>
<keyword evidence="3" id="KW-1185">Reference proteome</keyword>
<evidence type="ECO:0000313" key="2">
    <source>
        <dbReference type="EMBL" id="RNA15300.1"/>
    </source>
</evidence>
<evidence type="ECO:0000313" key="3">
    <source>
        <dbReference type="Proteomes" id="UP000276133"/>
    </source>
</evidence>
<dbReference type="Proteomes" id="UP000276133">
    <property type="component" value="Unassembled WGS sequence"/>
</dbReference>
<accession>A0A3M7QVA4</accession>
<reference evidence="2 3" key="1">
    <citation type="journal article" date="2018" name="Sci. Rep.">
        <title>Genomic signatures of local adaptation to the degree of environmental predictability in rotifers.</title>
        <authorList>
            <person name="Franch-Gras L."/>
            <person name="Hahn C."/>
            <person name="Garcia-Roger E.M."/>
            <person name="Carmona M.J."/>
            <person name="Serra M."/>
            <person name="Gomez A."/>
        </authorList>
    </citation>
    <scope>NUCLEOTIDE SEQUENCE [LARGE SCALE GENOMIC DNA]</scope>
    <source>
        <strain evidence="2">HYR1</strain>
    </source>
</reference>
<protein>
    <submittedName>
        <fullName evidence="2">Uncharacterized protein</fullName>
    </submittedName>
</protein>